<evidence type="ECO:0000259" key="1">
    <source>
        <dbReference type="PROSITE" id="PS51363"/>
    </source>
</evidence>
<dbReference type="HOGENOM" id="CLU_2419310_0_0_1"/>
<feature type="domain" description="W2" evidence="1">
    <location>
        <begin position="1"/>
        <end position="92"/>
    </location>
</feature>
<dbReference type="eggNOG" id="KOG0401">
    <property type="taxonomic scope" value="Eukaryota"/>
</dbReference>
<dbReference type="EMBL" id="KB095858">
    <property type="protein sequence ID" value="ESO10890.1"/>
    <property type="molecule type" value="Genomic_DNA"/>
</dbReference>
<accession>T1EKY2</accession>
<evidence type="ECO:0000313" key="2">
    <source>
        <dbReference type="EMBL" id="ESO10890.1"/>
    </source>
</evidence>
<reference evidence="4" key="1">
    <citation type="submission" date="2012-12" db="EMBL/GenBank/DDBJ databases">
        <authorList>
            <person name="Hellsten U."/>
            <person name="Grimwood J."/>
            <person name="Chapman J.A."/>
            <person name="Shapiro H."/>
            <person name="Aerts A."/>
            <person name="Otillar R.P."/>
            <person name="Terry A.Y."/>
            <person name="Boore J.L."/>
            <person name="Simakov O."/>
            <person name="Marletaz F."/>
            <person name="Cho S.-J."/>
            <person name="Edsinger-Gonzales E."/>
            <person name="Havlak P."/>
            <person name="Kuo D.-H."/>
            <person name="Larsson T."/>
            <person name="Lv J."/>
            <person name="Arendt D."/>
            <person name="Savage R."/>
            <person name="Osoegawa K."/>
            <person name="de Jong P."/>
            <person name="Lindberg D.R."/>
            <person name="Seaver E.C."/>
            <person name="Weisblat D.A."/>
            <person name="Putnam N.H."/>
            <person name="Grigoriev I.V."/>
            <person name="Rokhsar D.S."/>
        </authorList>
    </citation>
    <scope>NUCLEOTIDE SEQUENCE</scope>
</reference>
<dbReference type="CTD" id="20197232"/>
<dbReference type="OrthoDB" id="514777at2759"/>
<organism evidence="3 4">
    <name type="scientific">Helobdella robusta</name>
    <name type="common">Californian leech</name>
    <dbReference type="NCBI Taxonomy" id="6412"/>
    <lineage>
        <taxon>Eukaryota</taxon>
        <taxon>Metazoa</taxon>
        <taxon>Spiralia</taxon>
        <taxon>Lophotrochozoa</taxon>
        <taxon>Annelida</taxon>
        <taxon>Clitellata</taxon>
        <taxon>Hirudinea</taxon>
        <taxon>Rhynchobdellida</taxon>
        <taxon>Glossiphoniidae</taxon>
        <taxon>Helobdella</taxon>
    </lineage>
</organism>
<dbReference type="GeneID" id="20197232"/>
<reference evidence="3" key="3">
    <citation type="submission" date="2015-06" db="UniProtKB">
        <authorList>
            <consortium name="EnsemblMetazoa"/>
        </authorList>
    </citation>
    <scope>IDENTIFICATION</scope>
</reference>
<dbReference type="SMART" id="SM00515">
    <property type="entry name" value="eIF5C"/>
    <property type="match status" value="1"/>
</dbReference>
<dbReference type="Pfam" id="PF02020">
    <property type="entry name" value="W2"/>
    <property type="match status" value="1"/>
</dbReference>
<dbReference type="STRING" id="6412.T1EKY2"/>
<protein>
    <recommendedName>
        <fullName evidence="1">W2 domain-containing protein</fullName>
    </recommendedName>
</protein>
<evidence type="ECO:0000313" key="3">
    <source>
        <dbReference type="EnsemblMetazoa" id="HelroP152920"/>
    </source>
</evidence>
<dbReference type="Proteomes" id="UP000015101">
    <property type="component" value="Unassembled WGS sequence"/>
</dbReference>
<dbReference type="InterPro" id="IPR016024">
    <property type="entry name" value="ARM-type_fold"/>
</dbReference>
<dbReference type="KEGG" id="hro:HELRODRAFT_152920"/>
<dbReference type="EMBL" id="AMQM01002769">
    <property type="status" value="NOT_ANNOTATED_CDS"/>
    <property type="molecule type" value="Genomic_DNA"/>
</dbReference>
<keyword evidence="4" id="KW-1185">Reference proteome</keyword>
<dbReference type="RefSeq" id="XP_009011159.1">
    <property type="nucleotide sequence ID" value="XM_009012911.1"/>
</dbReference>
<proteinExistence type="predicted"/>
<dbReference type="AlphaFoldDB" id="T1EKY2"/>
<evidence type="ECO:0000313" key="4">
    <source>
        <dbReference type="Proteomes" id="UP000015101"/>
    </source>
</evidence>
<dbReference type="FunFam" id="1.25.40.180:FF:000042">
    <property type="entry name" value="Eukaryotic translation initiation factor 4 gamma"/>
    <property type="match status" value="1"/>
</dbReference>
<dbReference type="OMA" id="EHICDVE"/>
<dbReference type="SUPFAM" id="SSF48371">
    <property type="entry name" value="ARM repeat"/>
    <property type="match status" value="1"/>
</dbReference>
<dbReference type="InParanoid" id="T1EKY2"/>
<reference evidence="2 4" key="2">
    <citation type="journal article" date="2013" name="Nature">
        <title>Insights into bilaterian evolution from three spiralian genomes.</title>
        <authorList>
            <person name="Simakov O."/>
            <person name="Marletaz F."/>
            <person name="Cho S.J."/>
            <person name="Edsinger-Gonzales E."/>
            <person name="Havlak P."/>
            <person name="Hellsten U."/>
            <person name="Kuo D.H."/>
            <person name="Larsson T."/>
            <person name="Lv J."/>
            <person name="Arendt D."/>
            <person name="Savage R."/>
            <person name="Osoegawa K."/>
            <person name="de Jong P."/>
            <person name="Grimwood J."/>
            <person name="Chapman J.A."/>
            <person name="Shapiro H."/>
            <person name="Aerts A."/>
            <person name="Otillar R.P."/>
            <person name="Terry A.Y."/>
            <person name="Boore J.L."/>
            <person name="Grigoriev I.V."/>
            <person name="Lindberg D.R."/>
            <person name="Seaver E.C."/>
            <person name="Weisblat D.A."/>
            <person name="Putnam N.H."/>
            <person name="Rokhsar D.S."/>
        </authorList>
    </citation>
    <scope>NUCLEOTIDE SEQUENCE</scope>
</reference>
<sequence>FKEQAYLLRRYIDINKEDRSKDNSELQALYAVQAFVCSLEHPPNLINAYFQALYDLDLISEDAFIEWRSSTDPQEQTGRGVAITSLRPFFEY</sequence>
<dbReference type="CDD" id="cd11559">
    <property type="entry name" value="W2_eIF4G1_like"/>
    <property type="match status" value="1"/>
</dbReference>
<gene>
    <name evidence="3" type="primary">20197232</name>
    <name evidence="2" type="ORF">HELRODRAFT_152920</name>
</gene>
<dbReference type="EnsemblMetazoa" id="HelroT152920">
    <property type="protein sequence ID" value="HelroP152920"/>
    <property type="gene ID" value="HelroG152920"/>
</dbReference>
<name>T1EKY2_HELRO</name>
<dbReference type="Gene3D" id="1.25.40.180">
    <property type="match status" value="1"/>
</dbReference>
<dbReference type="PROSITE" id="PS51363">
    <property type="entry name" value="W2"/>
    <property type="match status" value="1"/>
</dbReference>
<dbReference type="InterPro" id="IPR003307">
    <property type="entry name" value="W2_domain"/>
</dbReference>